<accession>A0AAW8U2J6</accession>
<evidence type="ECO:0000256" key="3">
    <source>
        <dbReference type="ARBA" id="ARBA00022448"/>
    </source>
</evidence>
<gene>
    <name evidence="11" type="primary">yajC</name>
    <name evidence="11" type="ORF">P7H43_06885</name>
</gene>
<dbReference type="PANTHER" id="PTHR33909">
    <property type="entry name" value="SEC TRANSLOCON ACCESSORY COMPLEX SUBUNIT YAJC"/>
    <property type="match status" value="1"/>
</dbReference>
<evidence type="ECO:0000256" key="6">
    <source>
        <dbReference type="ARBA" id="ARBA00022927"/>
    </source>
</evidence>
<evidence type="ECO:0000313" key="11">
    <source>
        <dbReference type="EMBL" id="MDT2810203.1"/>
    </source>
</evidence>
<protein>
    <submittedName>
        <fullName evidence="11">Preprotein translocase subunit YajC</fullName>
    </submittedName>
</protein>
<sequence length="127" mass="13692">MELLIPIIVLAAMWFFMSRSTKKQQQERQNTLSAMKAGDNVVTIGGLHGVLSEVNDKTVIIDCEGIYLEFDKAAIKSVTPGTAIHTEDAVAEVEANEAAEATKVEAPEAPVDAPSETTDTDTTEQKD</sequence>
<keyword evidence="4" id="KW-1003">Cell membrane</keyword>
<proteinExistence type="inferred from homology"/>
<dbReference type="NCBIfam" id="TIGR00739">
    <property type="entry name" value="yajC"/>
    <property type="match status" value="1"/>
</dbReference>
<organism evidence="11 12">
    <name type="scientific">Enterococcus asini</name>
    <dbReference type="NCBI Taxonomy" id="57732"/>
    <lineage>
        <taxon>Bacteria</taxon>
        <taxon>Bacillati</taxon>
        <taxon>Bacillota</taxon>
        <taxon>Bacilli</taxon>
        <taxon>Lactobacillales</taxon>
        <taxon>Enterococcaceae</taxon>
        <taxon>Enterococcus</taxon>
    </lineage>
</organism>
<evidence type="ECO:0000256" key="4">
    <source>
        <dbReference type="ARBA" id="ARBA00022475"/>
    </source>
</evidence>
<keyword evidence="7" id="KW-1133">Transmembrane helix</keyword>
<name>A0AAW8U2J6_9ENTE</name>
<feature type="region of interest" description="Disordered" evidence="10">
    <location>
        <begin position="94"/>
        <end position="127"/>
    </location>
</feature>
<dbReference type="RefSeq" id="WP_010754520.1">
    <property type="nucleotide sequence ID" value="NZ_CATYFE010000001.1"/>
</dbReference>
<evidence type="ECO:0000256" key="1">
    <source>
        <dbReference type="ARBA" id="ARBA00004162"/>
    </source>
</evidence>
<reference evidence="11" key="1">
    <citation type="submission" date="2023-03" db="EMBL/GenBank/DDBJ databases">
        <authorList>
            <person name="Shen W."/>
            <person name="Cai J."/>
        </authorList>
    </citation>
    <scope>NUCLEOTIDE SEQUENCE</scope>
    <source>
        <strain evidence="11">B226-2</strain>
    </source>
</reference>
<comment type="caution">
    <text evidence="11">The sequence shown here is derived from an EMBL/GenBank/DDBJ whole genome shotgun (WGS) entry which is preliminary data.</text>
</comment>
<dbReference type="GO" id="GO:0015031">
    <property type="term" value="P:protein transport"/>
    <property type="evidence" value="ECO:0007669"/>
    <property type="project" value="UniProtKB-KW"/>
</dbReference>
<dbReference type="Proteomes" id="UP001256711">
    <property type="component" value="Unassembled WGS sequence"/>
</dbReference>
<dbReference type="GeneID" id="78364886"/>
<keyword evidence="9" id="KW-0472">Membrane</keyword>
<dbReference type="Pfam" id="PF02699">
    <property type="entry name" value="YajC"/>
    <property type="match status" value="1"/>
</dbReference>
<feature type="compositionally biased region" description="Acidic residues" evidence="10">
    <location>
        <begin position="118"/>
        <end position="127"/>
    </location>
</feature>
<evidence type="ECO:0000256" key="5">
    <source>
        <dbReference type="ARBA" id="ARBA00022692"/>
    </source>
</evidence>
<dbReference type="SMART" id="SM01323">
    <property type="entry name" value="YajC"/>
    <property type="match status" value="1"/>
</dbReference>
<dbReference type="GO" id="GO:0005886">
    <property type="term" value="C:plasma membrane"/>
    <property type="evidence" value="ECO:0007669"/>
    <property type="project" value="UniProtKB-SubCell"/>
</dbReference>
<keyword evidence="6" id="KW-0653">Protein transport</keyword>
<dbReference type="PRINTS" id="PR01853">
    <property type="entry name" value="YAJCTRNLCASE"/>
</dbReference>
<evidence type="ECO:0000256" key="9">
    <source>
        <dbReference type="ARBA" id="ARBA00023136"/>
    </source>
</evidence>
<evidence type="ECO:0000256" key="8">
    <source>
        <dbReference type="ARBA" id="ARBA00023010"/>
    </source>
</evidence>
<keyword evidence="3" id="KW-0813">Transport</keyword>
<keyword evidence="5" id="KW-0812">Transmembrane</keyword>
<keyword evidence="8" id="KW-0811">Translocation</keyword>
<comment type="similarity">
    <text evidence="2">Belongs to the YajC family.</text>
</comment>
<dbReference type="AlphaFoldDB" id="A0AAW8U2J6"/>
<evidence type="ECO:0000256" key="7">
    <source>
        <dbReference type="ARBA" id="ARBA00022989"/>
    </source>
</evidence>
<evidence type="ECO:0000256" key="2">
    <source>
        <dbReference type="ARBA" id="ARBA00006742"/>
    </source>
</evidence>
<comment type="subcellular location">
    <subcellularLocation>
        <location evidence="1">Cell membrane</location>
        <topology evidence="1">Single-pass membrane protein</topology>
    </subcellularLocation>
</comment>
<dbReference type="PANTHER" id="PTHR33909:SF1">
    <property type="entry name" value="SEC TRANSLOCON ACCESSORY COMPLEX SUBUNIT YAJC"/>
    <property type="match status" value="1"/>
</dbReference>
<dbReference type="InterPro" id="IPR003849">
    <property type="entry name" value="Preprotein_translocase_YajC"/>
</dbReference>
<dbReference type="EMBL" id="JARQBJ010000003">
    <property type="protein sequence ID" value="MDT2810203.1"/>
    <property type="molecule type" value="Genomic_DNA"/>
</dbReference>
<evidence type="ECO:0000313" key="12">
    <source>
        <dbReference type="Proteomes" id="UP001256711"/>
    </source>
</evidence>
<evidence type="ECO:0000256" key="10">
    <source>
        <dbReference type="SAM" id="MobiDB-lite"/>
    </source>
</evidence>